<evidence type="ECO:0000313" key="2">
    <source>
        <dbReference type="Proteomes" id="UP001162030"/>
    </source>
</evidence>
<reference evidence="1 2" key="1">
    <citation type="submission" date="2023-03" db="EMBL/GenBank/DDBJ databases">
        <authorList>
            <person name="Pearce D."/>
        </authorList>
    </citation>
    <scope>NUCLEOTIDE SEQUENCE [LARGE SCALE GENOMIC DNA]</scope>
    <source>
        <strain evidence="1">Msz</strain>
    </source>
</reference>
<sequence length="34" mass="4079">MLLVVGMNFSRYSSYKYSDVEWLEEVPEHFSTPH</sequence>
<organism evidence="1 2">
    <name type="scientific">Methylocaldum szegediense</name>
    <dbReference type="NCBI Taxonomy" id="73780"/>
    <lineage>
        <taxon>Bacteria</taxon>
        <taxon>Pseudomonadati</taxon>
        <taxon>Pseudomonadota</taxon>
        <taxon>Gammaproteobacteria</taxon>
        <taxon>Methylococcales</taxon>
        <taxon>Methylococcaceae</taxon>
        <taxon>Methylocaldum</taxon>
    </lineage>
</organism>
<name>A0ABM9I4F1_9GAMM</name>
<proteinExistence type="predicted"/>
<dbReference type="EMBL" id="OX458333">
    <property type="protein sequence ID" value="CAI8884959.1"/>
    <property type="molecule type" value="Genomic_DNA"/>
</dbReference>
<gene>
    <name evidence="1" type="ORF">MSZNOR_3132</name>
</gene>
<accession>A0ABM9I4F1</accession>
<dbReference type="Proteomes" id="UP001162030">
    <property type="component" value="Chromosome"/>
</dbReference>
<keyword evidence="2" id="KW-1185">Reference proteome</keyword>
<evidence type="ECO:0000313" key="1">
    <source>
        <dbReference type="EMBL" id="CAI8884959.1"/>
    </source>
</evidence>
<protein>
    <submittedName>
        <fullName evidence="1">Uncharacterized protein</fullName>
    </submittedName>
</protein>